<gene>
    <name evidence="1" type="ORF">XAT740_LOCUS7378</name>
</gene>
<evidence type="ECO:0000313" key="1">
    <source>
        <dbReference type="EMBL" id="CAF0888436.1"/>
    </source>
</evidence>
<keyword evidence="2" id="KW-1185">Reference proteome</keyword>
<dbReference type="Proteomes" id="UP000663828">
    <property type="component" value="Unassembled WGS sequence"/>
</dbReference>
<dbReference type="EMBL" id="CAJNOR010000351">
    <property type="protein sequence ID" value="CAF0888436.1"/>
    <property type="molecule type" value="Genomic_DNA"/>
</dbReference>
<reference evidence="1" key="1">
    <citation type="submission" date="2021-02" db="EMBL/GenBank/DDBJ databases">
        <authorList>
            <person name="Nowell W R."/>
        </authorList>
    </citation>
    <scope>NUCLEOTIDE SEQUENCE</scope>
</reference>
<comment type="caution">
    <text evidence="1">The sequence shown here is derived from an EMBL/GenBank/DDBJ whole genome shotgun (WGS) entry which is preliminary data.</text>
</comment>
<organism evidence="1 2">
    <name type="scientific">Adineta ricciae</name>
    <name type="common">Rotifer</name>
    <dbReference type="NCBI Taxonomy" id="249248"/>
    <lineage>
        <taxon>Eukaryota</taxon>
        <taxon>Metazoa</taxon>
        <taxon>Spiralia</taxon>
        <taxon>Gnathifera</taxon>
        <taxon>Rotifera</taxon>
        <taxon>Eurotatoria</taxon>
        <taxon>Bdelloidea</taxon>
        <taxon>Adinetida</taxon>
        <taxon>Adinetidae</taxon>
        <taxon>Adineta</taxon>
    </lineage>
</organism>
<protein>
    <submittedName>
        <fullName evidence="1">Uncharacterized protein</fullName>
    </submittedName>
</protein>
<sequence>MEFKHYVLIDTDLESQAAVFRNNPVFQGWLRAYDDTAQALDFILGIDAPYSIEIFLARNDVFLDGLPSETNSRMRNLLQTLSDLQTVHHINVYSPNVDIELRVQLTSILADKRVLRNTLAVIDLHVYMCIEGISYFKNLISYCKLKKELHLIANFQRSVDDLHRHLDQVCTDQRERNRYLIADYDDKLGRQPS</sequence>
<name>A0A813YR06_ADIRI</name>
<proteinExistence type="predicted"/>
<dbReference type="AlphaFoldDB" id="A0A813YR06"/>
<accession>A0A813YR06</accession>
<evidence type="ECO:0000313" key="2">
    <source>
        <dbReference type="Proteomes" id="UP000663828"/>
    </source>
</evidence>